<dbReference type="GO" id="GO:0003824">
    <property type="term" value="F:catalytic activity"/>
    <property type="evidence" value="ECO:0007669"/>
    <property type="project" value="UniProtKB-ARBA"/>
</dbReference>
<dbReference type="Proteomes" id="UP000523821">
    <property type="component" value="Unassembled WGS sequence"/>
</dbReference>
<evidence type="ECO:0000256" key="1">
    <source>
        <dbReference type="SAM" id="Coils"/>
    </source>
</evidence>
<feature type="domain" description="GGDEF" evidence="3">
    <location>
        <begin position="356"/>
        <end position="489"/>
    </location>
</feature>
<proteinExistence type="predicted"/>
<dbReference type="PROSITE" id="PS50883">
    <property type="entry name" value="EAL"/>
    <property type="match status" value="1"/>
</dbReference>
<dbReference type="CDD" id="cd01948">
    <property type="entry name" value="EAL"/>
    <property type="match status" value="1"/>
</dbReference>
<dbReference type="NCBIfam" id="TIGR00254">
    <property type="entry name" value="GGDEF"/>
    <property type="match status" value="1"/>
</dbReference>
<dbReference type="InterPro" id="IPR029787">
    <property type="entry name" value="Nucleotide_cyclase"/>
</dbReference>
<dbReference type="EMBL" id="JACHOO010000002">
    <property type="protein sequence ID" value="MBB5751778.1"/>
    <property type="molecule type" value="Genomic_DNA"/>
</dbReference>
<dbReference type="AlphaFoldDB" id="A0A7W9CTT9"/>
<evidence type="ECO:0000313" key="4">
    <source>
        <dbReference type="EMBL" id="MBB5751778.1"/>
    </source>
</evidence>
<dbReference type="SMART" id="SM00267">
    <property type="entry name" value="GGDEF"/>
    <property type="match status" value="1"/>
</dbReference>
<dbReference type="RefSeq" id="WP_183852866.1">
    <property type="nucleotide sequence ID" value="NZ_JACHOO010000002.1"/>
</dbReference>
<gene>
    <name evidence="4" type="ORF">GGQ63_000830</name>
</gene>
<protein>
    <submittedName>
        <fullName evidence="4">Diguanylate cyclase (GGDEF)-like protein</fullName>
    </submittedName>
</protein>
<dbReference type="InterPro" id="IPR035919">
    <property type="entry name" value="EAL_sf"/>
</dbReference>
<name>A0A7W9CTT9_9HYPH</name>
<feature type="domain" description="EAL" evidence="2">
    <location>
        <begin position="498"/>
        <end position="752"/>
    </location>
</feature>
<dbReference type="Gene3D" id="3.30.450.20">
    <property type="entry name" value="PAS domain"/>
    <property type="match status" value="1"/>
</dbReference>
<dbReference type="CDD" id="cd01949">
    <property type="entry name" value="GGDEF"/>
    <property type="match status" value="1"/>
</dbReference>
<dbReference type="Pfam" id="PF00990">
    <property type="entry name" value="GGDEF"/>
    <property type="match status" value="1"/>
</dbReference>
<dbReference type="InterPro" id="IPR035965">
    <property type="entry name" value="PAS-like_dom_sf"/>
</dbReference>
<evidence type="ECO:0000259" key="3">
    <source>
        <dbReference type="PROSITE" id="PS50887"/>
    </source>
</evidence>
<evidence type="ECO:0000313" key="5">
    <source>
        <dbReference type="Proteomes" id="UP000523821"/>
    </source>
</evidence>
<keyword evidence="5" id="KW-1185">Reference proteome</keyword>
<reference evidence="4 5" key="1">
    <citation type="submission" date="2020-08" db="EMBL/GenBank/DDBJ databases">
        <title>Genomic Encyclopedia of Type Strains, Phase IV (KMG-IV): sequencing the most valuable type-strain genomes for metagenomic binning, comparative biology and taxonomic classification.</title>
        <authorList>
            <person name="Goeker M."/>
        </authorList>
    </citation>
    <scope>NUCLEOTIDE SEQUENCE [LARGE SCALE GENOMIC DNA]</scope>
    <source>
        <strain evidence="4 5">DSM 16268</strain>
    </source>
</reference>
<comment type="caution">
    <text evidence="4">The sequence shown here is derived from an EMBL/GenBank/DDBJ whole genome shotgun (WGS) entry which is preliminary data.</text>
</comment>
<sequence>MTEFVEEFTAGIERETHFTDIRDLVEMWHTHAVNGPPSPERFGHLLAQPIGERLVIVDLEANLVRYRHCGRLAASLLGFDPLHRAERASAAEVEAEAARRFRVAIDAGVPVLQLDAGLGFGRVEWLTLPLAEGPTRSVLSYLRSREEFADLFRAALNASLDSASALAAIRDSSGAIVDFRFLAVNLEGARRLGETRETLLGRLVSERAPYILEPHIFERYVEAVETGRPIAFEVQFEHNGIQSDRAIKAMPFRDGIVIVGTDIGPLRKSARALEEQRNAVVEASALLAQRAADLTALNLSLERTTAELRDKIRRNAALESELKRRAEEDGLTGLANRQEFEQRCAAKLDEAAAHGRRAALAMIDLDHFKDVNDTVGHSAGDAVLVETARRLRAAVGPEDLVGRIGGDEFAVLFAHAAEVDDAVALVERLLVQLAEPHVIAGQSVPMGGSAGIAIFPDHARSNGDLFSRADMALYMSKRSGRQCVTLFTPKLRDETEQRIAVQKRFGLALKAGEIVPYYQPLLEIHTARLTGFEALARWDDPVSGMLTPARFVAALEDPALGQALTETMVARVLADLARWRDTPVPRRVGINITAGDLRRAGFVQQILGGLASYALSGAELVIEVTEGVMLSRSADRLVEPLETLRRNGVKIALDDFGTGYASLSHLMSMTVDSIKIDKSFVADLGCDPKAGAIVEALVRLAQTLGLKTIAEGVETREQLQMLSALGCDVAQGYLIAPPMPASEVPDFVRAFDAQRPERFRRRRRQSP</sequence>
<organism evidence="4 5">
    <name type="scientific">Prosthecomicrobium pneumaticum</name>
    <dbReference type="NCBI Taxonomy" id="81895"/>
    <lineage>
        <taxon>Bacteria</taxon>
        <taxon>Pseudomonadati</taxon>
        <taxon>Pseudomonadota</taxon>
        <taxon>Alphaproteobacteria</taxon>
        <taxon>Hyphomicrobiales</taxon>
        <taxon>Kaistiaceae</taxon>
        <taxon>Prosthecomicrobium</taxon>
    </lineage>
</organism>
<dbReference type="SUPFAM" id="SSF55785">
    <property type="entry name" value="PYP-like sensor domain (PAS domain)"/>
    <property type="match status" value="1"/>
</dbReference>
<evidence type="ECO:0000259" key="2">
    <source>
        <dbReference type="PROSITE" id="PS50883"/>
    </source>
</evidence>
<dbReference type="PANTHER" id="PTHR44757:SF2">
    <property type="entry name" value="BIOFILM ARCHITECTURE MAINTENANCE PROTEIN MBAA"/>
    <property type="match status" value="1"/>
</dbReference>
<accession>A0A7W9CTT9</accession>
<dbReference type="SMART" id="SM00052">
    <property type="entry name" value="EAL"/>
    <property type="match status" value="1"/>
</dbReference>
<dbReference type="Pfam" id="PF00563">
    <property type="entry name" value="EAL"/>
    <property type="match status" value="1"/>
</dbReference>
<dbReference type="Gene3D" id="3.20.20.450">
    <property type="entry name" value="EAL domain"/>
    <property type="match status" value="1"/>
</dbReference>
<dbReference type="Gene3D" id="3.30.70.270">
    <property type="match status" value="1"/>
</dbReference>
<dbReference type="PANTHER" id="PTHR44757">
    <property type="entry name" value="DIGUANYLATE CYCLASE DGCP"/>
    <property type="match status" value="1"/>
</dbReference>
<feature type="coiled-coil region" evidence="1">
    <location>
        <begin position="301"/>
        <end position="328"/>
    </location>
</feature>
<dbReference type="PROSITE" id="PS50887">
    <property type="entry name" value="GGDEF"/>
    <property type="match status" value="1"/>
</dbReference>
<dbReference type="SUPFAM" id="SSF141868">
    <property type="entry name" value="EAL domain-like"/>
    <property type="match status" value="1"/>
</dbReference>
<dbReference type="FunFam" id="3.30.70.270:FF:000001">
    <property type="entry name" value="Diguanylate cyclase domain protein"/>
    <property type="match status" value="1"/>
</dbReference>
<dbReference type="InterPro" id="IPR000160">
    <property type="entry name" value="GGDEF_dom"/>
</dbReference>
<dbReference type="InterPro" id="IPR052155">
    <property type="entry name" value="Biofilm_reg_signaling"/>
</dbReference>
<dbReference type="InterPro" id="IPR001633">
    <property type="entry name" value="EAL_dom"/>
</dbReference>
<dbReference type="SUPFAM" id="SSF55073">
    <property type="entry name" value="Nucleotide cyclase"/>
    <property type="match status" value="1"/>
</dbReference>
<dbReference type="InterPro" id="IPR043128">
    <property type="entry name" value="Rev_trsase/Diguanyl_cyclase"/>
</dbReference>
<keyword evidence="1" id="KW-0175">Coiled coil</keyword>